<evidence type="ECO:0000256" key="2">
    <source>
        <dbReference type="ARBA" id="ARBA00022448"/>
    </source>
</evidence>
<dbReference type="InterPro" id="IPR039421">
    <property type="entry name" value="Type_1_exporter"/>
</dbReference>
<evidence type="ECO:0000256" key="3">
    <source>
        <dbReference type="ARBA" id="ARBA00022475"/>
    </source>
</evidence>
<evidence type="ECO:0000313" key="12">
    <source>
        <dbReference type="EMBL" id="MBO8443460.1"/>
    </source>
</evidence>
<sequence>MTHRLMDMFALTEKGAKGLVKATLLSTLSNITLFLPVALSLLTVKVLLEQPESFQACLGQLCLACLVAVALIYIVAWFQYPSLYINTYEESTERRLRLAEKLRKLPLSFFSRHELSTLTNALCSDTADLDQMFSHYIPQMAASAISTLVVALMMFIYDWRMAIAALWAVPLAILCPILGKRVQDRCGRANISAKLAVAAHIQQTLENVVEIRAFQLEEDDDKAFRKKADRQVRCEIGSELASGIFVSSGFIMLKFAMASCLIVGVTLYAAGSLPLIDFIGFAFASVLVYTPIESLLQNIAATFNTKLRIGRIKAILDEPVQGGQAFFKPSGHDIDFEDVSFSYSAGRTALSHFSMNAKEGEVTALVGPSGSGKSTATRLVSRFWDPDAGRIRIGGVDISSVEPEALLADISTVFQDVTLMNGTILENIRLGRSGASDEEVLKAARLACCDDFALALPDGYDTVLSENGSSLSGGERQRISIARAILKNAPIILLDEATASLDTENESRIQAALSSLLKGRTVLVVAHRLRTVMAADHIVVLKEGRKVEEGTGESLMASQGLFSQMAERQLKSSRWRM</sequence>
<dbReference type="GO" id="GO:0016887">
    <property type="term" value="F:ATP hydrolysis activity"/>
    <property type="evidence" value="ECO:0007669"/>
    <property type="project" value="InterPro"/>
</dbReference>
<dbReference type="PROSITE" id="PS50929">
    <property type="entry name" value="ABC_TM1F"/>
    <property type="match status" value="1"/>
</dbReference>
<dbReference type="InterPro" id="IPR017871">
    <property type="entry name" value="ABC_transporter-like_CS"/>
</dbReference>
<dbReference type="Gene3D" id="3.40.50.300">
    <property type="entry name" value="P-loop containing nucleotide triphosphate hydrolases"/>
    <property type="match status" value="1"/>
</dbReference>
<keyword evidence="7 9" id="KW-1133">Transmembrane helix</keyword>
<evidence type="ECO:0000256" key="5">
    <source>
        <dbReference type="ARBA" id="ARBA00022741"/>
    </source>
</evidence>
<evidence type="ECO:0000259" key="11">
    <source>
        <dbReference type="PROSITE" id="PS50929"/>
    </source>
</evidence>
<evidence type="ECO:0000256" key="9">
    <source>
        <dbReference type="SAM" id="Phobius"/>
    </source>
</evidence>
<organism evidence="12 13">
    <name type="scientific">Candidatus Aphodenecus pullistercoris</name>
    <dbReference type="NCBI Taxonomy" id="2840669"/>
    <lineage>
        <taxon>Bacteria</taxon>
        <taxon>Pseudomonadati</taxon>
        <taxon>Spirochaetota</taxon>
        <taxon>Spirochaetia</taxon>
        <taxon>Spirochaetales</taxon>
        <taxon>Candidatus Aphodenecus</taxon>
    </lineage>
</organism>
<dbReference type="SUPFAM" id="SSF52540">
    <property type="entry name" value="P-loop containing nucleoside triphosphate hydrolases"/>
    <property type="match status" value="1"/>
</dbReference>
<feature type="transmembrane region" description="Helical" evidence="9">
    <location>
        <begin position="136"/>
        <end position="156"/>
    </location>
</feature>
<feature type="transmembrane region" description="Helical" evidence="9">
    <location>
        <begin position="162"/>
        <end position="179"/>
    </location>
</feature>
<keyword evidence="8 9" id="KW-0472">Membrane</keyword>
<evidence type="ECO:0000256" key="1">
    <source>
        <dbReference type="ARBA" id="ARBA00004651"/>
    </source>
</evidence>
<dbReference type="InterPro" id="IPR003593">
    <property type="entry name" value="AAA+_ATPase"/>
</dbReference>
<keyword evidence="5" id="KW-0547">Nucleotide-binding</keyword>
<keyword evidence="6 12" id="KW-0067">ATP-binding</keyword>
<evidence type="ECO:0000256" key="7">
    <source>
        <dbReference type="ARBA" id="ARBA00022989"/>
    </source>
</evidence>
<protein>
    <submittedName>
        <fullName evidence="12">ABC transporter ATP-binding protein</fullName>
    </submittedName>
</protein>
<reference evidence="12" key="1">
    <citation type="submission" date="2020-10" db="EMBL/GenBank/DDBJ databases">
        <authorList>
            <person name="Gilroy R."/>
        </authorList>
    </citation>
    <scope>NUCLEOTIDE SEQUENCE</scope>
    <source>
        <strain evidence="12">11167</strain>
    </source>
</reference>
<dbReference type="SMART" id="SM00382">
    <property type="entry name" value="AAA"/>
    <property type="match status" value="1"/>
</dbReference>
<keyword evidence="3" id="KW-1003">Cell membrane</keyword>
<dbReference type="AlphaFoldDB" id="A0A9D9H713"/>
<dbReference type="CDD" id="cd07346">
    <property type="entry name" value="ABC_6TM_exporters"/>
    <property type="match status" value="1"/>
</dbReference>
<dbReference type="Pfam" id="PF00664">
    <property type="entry name" value="ABC_membrane"/>
    <property type="match status" value="1"/>
</dbReference>
<dbReference type="GO" id="GO:0034040">
    <property type="term" value="F:ATPase-coupled lipid transmembrane transporter activity"/>
    <property type="evidence" value="ECO:0007669"/>
    <property type="project" value="TreeGrafter"/>
</dbReference>
<dbReference type="InterPro" id="IPR027417">
    <property type="entry name" value="P-loop_NTPase"/>
</dbReference>
<dbReference type="PROSITE" id="PS00211">
    <property type="entry name" value="ABC_TRANSPORTER_1"/>
    <property type="match status" value="1"/>
</dbReference>
<dbReference type="InterPro" id="IPR011527">
    <property type="entry name" value="ABC1_TM_dom"/>
</dbReference>
<dbReference type="PROSITE" id="PS50893">
    <property type="entry name" value="ABC_TRANSPORTER_2"/>
    <property type="match status" value="1"/>
</dbReference>
<evidence type="ECO:0000256" key="6">
    <source>
        <dbReference type="ARBA" id="ARBA00022840"/>
    </source>
</evidence>
<keyword evidence="4 9" id="KW-0812">Transmembrane</keyword>
<feature type="domain" description="ABC transporter" evidence="10">
    <location>
        <begin position="334"/>
        <end position="568"/>
    </location>
</feature>
<dbReference type="GO" id="GO:0005524">
    <property type="term" value="F:ATP binding"/>
    <property type="evidence" value="ECO:0007669"/>
    <property type="project" value="UniProtKB-KW"/>
</dbReference>
<comment type="subcellular location">
    <subcellularLocation>
        <location evidence="1">Cell membrane</location>
        <topology evidence="1">Multi-pass membrane protein</topology>
    </subcellularLocation>
</comment>
<dbReference type="PANTHER" id="PTHR24221:SF397">
    <property type="entry name" value="ABC TRANSPORTER, ATP-BINDING TRANSMEMBRANE PROTEIN"/>
    <property type="match status" value="1"/>
</dbReference>
<dbReference type="GO" id="GO:0005886">
    <property type="term" value="C:plasma membrane"/>
    <property type="evidence" value="ECO:0007669"/>
    <property type="project" value="UniProtKB-SubCell"/>
</dbReference>
<evidence type="ECO:0000256" key="4">
    <source>
        <dbReference type="ARBA" id="ARBA00022692"/>
    </source>
</evidence>
<proteinExistence type="predicted"/>
<dbReference type="Proteomes" id="UP000823633">
    <property type="component" value="Unassembled WGS sequence"/>
</dbReference>
<evidence type="ECO:0000256" key="8">
    <source>
        <dbReference type="ARBA" id="ARBA00023136"/>
    </source>
</evidence>
<feature type="transmembrane region" description="Helical" evidence="9">
    <location>
        <begin position="53"/>
        <end position="78"/>
    </location>
</feature>
<feature type="domain" description="ABC transmembrane type-1" evidence="11">
    <location>
        <begin position="31"/>
        <end position="301"/>
    </location>
</feature>
<feature type="transmembrane region" description="Helical" evidence="9">
    <location>
        <begin position="20"/>
        <end position="41"/>
    </location>
</feature>
<dbReference type="PANTHER" id="PTHR24221">
    <property type="entry name" value="ATP-BINDING CASSETTE SUB-FAMILY B"/>
    <property type="match status" value="1"/>
</dbReference>
<gene>
    <name evidence="12" type="ORF">IAC42_06845</name>
</gene>
<reference evidence="12" key="2">
    <citation type="journal article" date="2021" name="PeerJ">
        <title>Extensive microbial diversity within the chicken gut microbiome revealed by metagenomics and culture.</title>
        <authorList>
            <person name="Gilroy R."/>
            <person name="Ravi A."/>
            <person name="Getino M."/>
            <person name="Pursley I."/>
            <person name="Horton D.L."/>
            <person name="Alikhan N.F."/>
            <person name="Baker D."/>
            <person name="Gharbi K."/>
            <person name="Hall N."/>
            <person name="Watson M."/>
            <person name="Adriaenssens E.M."/>
            <person name="Foster-Nyarko E."/>
            <person name="Jarju S."/>
            <person name="Secka A."/>
            <person name="Antonio M."/>
            <person name="Oren A."/>
            <person name="Chaudhuri R.R."/>
            <person name="La Ragione R."/>
            <person name="Hildebrand F."/>
            <person name="Pallen M.J."/>
        </authorList>
    </citation>
    <scope>NUCLEOTIDE SEQUENCE</scope>
    <source>
        <strain evidence="12">11167</strain>
    </source>
</reference>
<comment type="caution">
    <text evidence="12">The sequence shown here is derived from an EMBL/GenBank/DDBJ whole genome shotgun (WGS) entry which is preliminary data.</text>
</comment>
<evidence type="ECO:0000259" key="10">
    <source>
        <dbReference type="PROSITE" id="PS50893"/>
    </source>
</evidence>
<name>A0A9D9H713_9SPIR</name>
<dbReference type="EMBL" id="JADIMU010000044">
    <property type="protein sequence ID" value="MBO8443460.1"/>
    <property type="molecule type" value="Genomic_DNA"/>
</dbReference>
<dbReference type="SUPFAM" id="SSF90123">
    <property type="entry name" value="ABC transporter transmembrane region"/>
    <property type="match status" value="1"/>
</dbReference>
<evidence type="ECO:0000313" key="13">
    <source>
        <dbReference type="Proteomes" id="UP000823633"/>
    </source>
</evidence>
<keyword evidence="2" id="KW-0813">Transport</keyword>
<dbReference type="FunFam" id="3.40.50.300:FF:000221">
    <property type="entry name" value="Multidrug ABC transporter ATP-binding protein"/>
    <property type="match status" value="1"/>
</dbReference>
<dbReference type="GO" id="GO:0140359">
    <property type="term" value="F:ABC-type transporter activity"/>
    <property type="evidence" value="ECO:0007669"/>
    <property type="project" value="InterPro"/>
</dbReference>
<dbReference type="Pfam" id="PF00005">
    <property type="entry name" value="ABC_tran"/>
    <property type="match status" value="1"/>
</dbReference>
<dbReference type="InterPro" id="IPR003439">
    <property type="entry name" value="ABC_transporter-like_ATP-bd"/>
</dbReference>
<dbReference type="InterPro" id="IPR036640">
    <property type="entry name" value="ABC1_TM_sf"/>
</dbReference>
<accession>A0A9D9H713</accession>
<dbReference type="Gene3D" id="1.20.1560.10">
    <property type="entry name" value="ABC transporter type 1, transmembrane domain"/>
    <property type="match status" value="1"/>
</dbReference>